<dbReference type="RefSeq" id="WP_162916233.1">
    <property type="nucleotide sequence ID" value="NZ_NBTZ01000106.1"/>
</dbReference>
<evidence type="ECO:0000256" key="2">
    <source>
        <dbReference type="ARBA" id="ARBA00005914"/>
    </source>
</evidence>
<feature type="transmembrane region" description="Helical" evidence="7">
    <location>
        <begin position="279"/>
        <end position="297"/>
    </location>
</feature>
<evidence type="ECO:0000256" key="4">
    <source>
        <dbReference type="ARBA" id="ARBA00022692"/>
    </source>
</evidence>
<evidence type="ECO:0000313" key="8">
    <source>
        <dbReference type="EMBL" id="OTP70627.1"/>
    </source>
</evidence>
<dbReference type="PANTHER" id="PTHR10464">
    <property type="entry name" value="UREA TRANSPORTER"/>
    <property type="match status" value="1"/>
</dbReference>
<dbReference type="AlphaFoldDB" id="A0A242MHG9"/>
<accession>A0A242MHG9</accession>
<comment type="subcellular location">
    <subcellularLocation>
        <location evidence="1">Cell membrane</location>
        <topology evidence="1">Multi-pass membrane protein</topology>
    </subcellularLocation>
</comment>
<feature type="transmembrane region" description="Helical" evidence="7">
    <location>
        <begin position="212"/>
        <end position="231"/>
    </location>
</feature>
<dbReference type="Gene3D" id="1.10.3430.10">
    <property type="entry name" value="Ammonium transporter AmtB like domains"/>
    <property type="match status" value="1"/>
</dbReference>
<reference evidence="8 9" key="1">
    <citation type="submission" date="2017-03" db="EMBL/GenBank/DDBJ databases">
        <title>Genome analysis of strain PAMC 26577.</title>
        <authorList>
            <person name="Oh H.-M."/>
            <person name="Yang J.-A."/>
        </authorList>
    </citation>
    <scope>NUCLEOTIDE SEQUENCE [LARGE SCALE GENOMIC DNA]</scope>
    <source>
        <strain evidence="8 9">PAMC 26577</strain>
    </source>
</reference>
<evidence type="ECO:0000256" key="5">
    <source>
        <dbReference type="ARBA" id="ARBA00022989"/>
    </source>
</evidence>
<evidence type="ECO:0000313" key="9">
    <source>
        <dbReference type="Proteomes" id="UP000195221"/>
    </source>
</evidence>
<evidence type="ECO:0000256" key="3">
    <source>
        <dbReference type="ARBA" id="ARBA00022475"/>
    </source>
</evidence>
<dbReference type="PANTHER" id="PTHR10464:SF4">
    <property type="entry name" value="UREA TRANSPORTER"/>
    <property type="match status" value="1"/>
</dbReference>
<comment type="similarity">
    <text evidence="2">Belongs to the urea transporter family.</text>
</comment>
<feature type="transmembrane region" description="Helical" evidence="7">
    <location>
        <begin position="181"/>
        <end position="206"/>
    </location>
</feature>
<proteinExistence type="inferred from homology"/>
<keyword evidence="4 7" id="KW-0812">Transmembrane</keyword>
<keyword evidence="3" id="KW-1003">Cell membrane</keyword>
<keyword evidence="6 7" id="KW-0472">Membrane</keyword>
<name>A0A242MHG9_CABSO</name>
<dbReference type="GO" id="GO:0005886">
    <property type="term" value="C:plasma membrane"/>
    <property type="evidence" value="ECO:0007669"/>
    <property type="project" value="UniProtKB-SubCell"/>
</dbReference>
<sequence length="330" mass="33711">MALPSPGASPLLFARSIGQIFLQRNAGMGVAILIAVFSVSPRLGCALLIGASTGNLVGHIFADLNSTASRSDLHGFNGALAALAAFTFIDNDSFSGAVAILAAIAASALSAAMTRALHVHNLPTYSGPAIIVTWAWLPFVPIIHSGGPAETDAWNVGAAGAFFNGPHVDAPALFISFTSHVVAGLAPIVFATGLLAGSIILVGLVLTRPAAAFWALIGSTLGLCLSAIAGAPEYAMVSGACGLNSALAAMATYRLGTGPAVAAMGLTCAFAWVGSMIGIPLLTAPFVIASWTVQVFVERRQLALLRKTLIHHESVSLALDASNDKAQEMR</sequence>
<evidence type="ECO:0000256" key="6">
    <source>
        <dbReference type="ARBA" id="ARBA00023136"/>
    </source>
</evidence>
<feature type="transmembrane region" description="Helical" evidence="7">
    <location>
        <begin position="95"/>
        <end position="113"/>
    </location>
</feature>
<protein>
    <submittedName>
        <fullName evidence="8">Eukaryotic-type low-affinity urea transporter</fullName>
    </submittedName>
</protein>
<keyword evidence="5 7" id="KW-1133">Transmembrane helix</keyword>
<dbReference type="InterPro" id="IPR004937">
    <property type="entry name" value="Urea_transporter"/>
</dbReference>
<dbReference type="EMBL" id="NBTZ01000106">
    <property type="protein sequence ID" value="OTP70627.1"/>
    <property type="molecule type" value="Genomic_DNA"/>
</dbReference>
<gene>
    <name evidence="8" type="ORF">PAMC26577_26595</name>
</gene>
<evidence type="ECO:0000256" key="7">
    <source>
        <dbReference type="SAM" id="Phobius"/>
    </source>
</evidence>
<dbReference type="Proteomes" id="UP000195221">
    <property type="component" value="Unassembled WGS sequence"/>
</dbReference>
<evidence type="ECO:0000256" key="1">
    <source>
        <dbReference type="ARBA" id="ARBA00004651"/>
    </source>
</evidence>
<dbReference type="InterPro" id="IPR029020">
    <property type="entry name" value="Ammonium/urea_transptr"/>
</dbReference>
<feature type="transmembrane region" description="Helical" evidence="7">
    <location>
        <begin position="28"/>
        <end position="51"/>
    </location>
</feature>
<dbReference type="Pfam" id="PF03253">
    <property type="entry name" value="UT"/>
    <property type="match status" value="1"/>
</dbReference>
<dbReference type="GO" id="GO:0015204">
    <property type="term" value="F:urea transmembrane transporter activity"/>
    <property type="evidence" value="ECO:0007669"/>
    <property type="project" value="InterPro"/>
</dbReference>
<organism evidence="8 9">
    <name type="scientific">Caballeronia sordidicola</name>
    <name type="common">Burkholderia sordidicola</name>
    <dbReference type="NCBI Taxonomy" id="196367"/>
    <lineage>
        <taxon>Bacteria</taxon>
        <taxon>Pseudomonadati</taxon>
        <taxon>Pseudomonadota</taxon>
        <taxon>Betaproteobacteria</taxon>
        <taxon>Burkholderiales</taxon>
        <taxon>Burkholderiaceae</taxon>
        <taxon>Caballeronia</taxon>
    </lineage>
</organism>
<comment type="caution">
    <text evidence="8">The sequence shown here is derived from an EMBL/GenBank/DDBJ whole genome shotgun (WGS) entry which is preliminary data.</text>
</comment>